<dbReference type="OrthoDB" id="9797527at2"/>
<evidence type="ECO:0000313" key="11">
    <source>
        <dbReference type="Proteomes" id="UP000183208"/>
    </source>
</evidence>
<evidence type="ECO:0000256" key="2">
    <source>
        <dbReference type="ARBA" id="ARBA00012925"/>
    </source>
</evidence>
<evidence type="ECO:0000256" key="4">
    <source>
        <dbReference type="ARBA" id="ARBA00022833"/>
    </source>
</evidence>
<evidence type="ECO:0000256" key="6">
    <source>
        <dbReference type="ARBA" id="ARBA00024993"/>
    </source>
</evidence>
<evidence type="ECO:0000256" key="3">
    <source>
        <dbReference type="ARBA" id="ARBA00022723"/>
    </source>
</evidence>
<dbReference type="CDD" id="cd03378">
    <property type="entry name" value="beta_CA_cladeC"/>
    <property type="match status" value="1"/>
</dbReference>
<dbReference type="RefSeq" id="WP_074815777.1">
    <property type="nucleotide sequence ID" value="NZ_FNTI01000001.1"/>
</dbReference>
<keyword evidence="3 8" id="KW-0479">Metal-binding</keyword>
<dbReference type="PANTHER" id="PTHR11002:SF79">
    <property type="entry name" value="CARBONIC ANHYDRASE 2"/>
    <property type="match status" value="1"/>
</dbReference>
<evidence type="ECO:0000256" key="9">
    <source>
        <dbReference type="SAM" id="SignalP"/>
    </source>
</evidence>
<feature type="binding site" evidence="8">
    <location>
        <position position="101"/>
    </location>
    <ligand>
        <name>Zn(2+)</name>
        <dbReference type="ChEBI" id="CHEBI:29105"/>
    </ligand>
</feature>
<keyword evidence="9" id="KW-0732">Signal</keyword>
<evidence type="ECO:0000256" key="7">
    <source>
        <dbReference type="ARBA" id="ARBA00048348"/>
    </source>
</evidence>
<dbReference type="PANTHER" id="PTHR11002">
    <property type="entry name" value="CARBONIC ANHYDRASE"/>
    <property type="match status" value="1"/>
</dbReference>
<feature type="binding site" evidence="8">
    <location>
        <position position="155"/>
    </location>
    <ligand>
        <name>Zn(2+)</name>
        <dbReference type="ChEBI" id="CHEBI:29105"/>
    </ligand>
</feature>
<dbReference type="PROSITE" id="PS00704">
    <property type="entry name" value="PROK_CO2_ANHYDRASE_1"/>
    <property type="match status" value="1"/>
</dbReference>
<keyword evidence="4 8" id="KW-0862">Zinc</keyword>
<dbReference type="SMART" id="SM00947">
    <property type="entry name" value="Pro_CA"/>
    <property type="match status" value="1"/>
</dbReference>
<feature type="binding site" evidence="8">
    <location>
        <position position="152"/>
    </location>
    <ligand>
        <name>Zn(2+)</name>
        <dbReference type="ChEBI" id="CHEBI:29105"/>
    </ligand>
</feature>
<dbReference type="Proteomes" id="UP000183208">
    <property type="component" value="Unassembled WGS sequence"/>
</dbReference>
<feature type="signal peptide" evidence="9">
    <location>
        <begin position="1"/>
        <end position="40"/>
    </location>
</feature>
<dbReference type="AlphaFoldDB" id="A0A1H4Q7B0"/>
<accession>A0A1H4Q7B0</accession>
<keyword evidence="5" id="KW-0456">Lyase</keyword>
<comment type="function">
    <text evidence="6">Catalyzes the reversible hydration of carbon dioxide to form bicarbonate.</text>
</comment>
<dbReference type="EC" id="4.2.1.1" evidence="2"/>
<evidence type="ECO:0000256" key="8">
    <source>
        <dbReference type="PIRSR" id="PIRSR601765-1"/>
    </source>
</evidence>
<dbReference type="GO" id="GO:0004089">
    <property type="term" value="F:carbonate dehydratase activity"/>
    <property type="evidence" value="ECO:0007669"/>
    <property type="project" value="UniProtKB-EC"/>
</dbReference>
<dbReference type="Gene3D" id="3.40.1050.10">
    <property type="entry name" value="Carbonic anhydrase"/>
    <property type="match status" value="1"/>
</dbReference>
<proteinExistence type="inferred from homology"/>
<protein>
    <recommendedName>
        <fullName evidence="2">carbonic anhydrase</fullName>
        <ecNumber evidence="2">4.2.1.1</ecNumber>
    </recommendedName>
</protein>
<comment type="catalytic activity">
    <reaction evidence="7">
        <text>hydrogencarbonate + H(+) = CO2 + H2O</text>
        <dbReference type="Rhea" id="RHEA:10748"/>
        <dbReference type="ChEBI" id="CHEBI:15377"/>
        <dbReference type="ChEBI" id="CHEBI:15378"/>
        <dbReference type="ChEBI" id="CHEBI:16526"/>
        <dbReference type="ChEBI" id="CHEBI:17544"/>
        <dbReference type="EC" id="4.2.1.1"/>
    </reaction>
</comment>
<feature type="binding site" evidence="8">
    <location>
        <position position="99"/>
    </location>
    <ligand>
        <name>Zn(2+)</name>
        <dbReference type="ChEBI" id="CHEBI:29105"/>
    </ligand>
</feature>
<evidence type="ECO:0000256" key="1">
    <source>
        <dbReference type="ARBA" id="ARBA00006217"/>
    </source>
</evidence>
<reference evidence="10 11" key="1">
    <citation type="submission" date="2016-10" db="EMBL/GenBank/DDBJ databases">
        <authorList>
            <person name="de Groot N.N."/>
        </authorList>
    </citation>
    <scope>NUCLEOTIDE SEQUENCE [LARGE SCALE GENOMIC DNA]</scope>
    <source>
        <strain evidence="10 11">GAS522</strain>
    </source>
</reference>
<organism evidence="10 11">
    <name type="scientific">Bradyrhizobium lablabi</name>
    <dbReference type="NCBI Taxonomy" id="722472"/>
    <lineage>
        <taxon>Bacteria</taxon>
        <taxon>Pseudomonadati</taxon>
        <taxon>Pseudomonadota</taxon>
        <taxon>Alphaproteobacteria</taxon>
        <taxon>Hyphomicrobiales</taxon>
        <taxon>Nitrobacteraceae</taxon>
        <taxon>Bradyrhizobium</taxon>
    </lineage>
</organism>
<feature type="chain" id="PRO_5010364153" description="carbonic anhydrase" evidence="9">
    <location>
        <begin position="41"/>
        <end position="246"/>
    </location>
</feature>
<sequence>MCHLCDTGEAIHSRQPTRRRFLTLAGGVAAGLAFAPNAFAKDTKPPPKPQNAISPDAALERLMKGKARYVDGVSRRHDFKHEREALVGGQNPFASILSCADSRIAPEYAFDSSRGDLFVCRVAGNFANDDTVASLEYSVAVLNSPLVLVLGHESCGAVDATIKSLKDNTTLPGHLPSLVAALAPAVKAVADQPGDKLANATRRNVIDTIAKLKAATPILSAAVDKGTLKIVGGVYRLGDGKVEMVG</sequence>
<dbReference type="GO" id="GO:0008270">
    <property type="term" value="F:zinc ion binding"/>
    <property type="evidence" value="ECO:0007669"/>
    <property type="project" value="InterPro"/>
</dbReference>
<dbReference type="PROSITE" id="PS51318">
    <property type="entry name" value="TAT"/>
    <property type="match status" value="1"/>
</dbReference>
<dbReference type="InterPro" id="IPR015892">
    <property type="entry name" value="Carbonic_anhydrase_CS"/>
</dbReference>
<evidence type="ECO:0000313" key="10">
    <source>
        <dbReference type="EMBL" id="SEC15460.1"/>
    </source>
</evidence>
<dbReference type="FunFam" id="3.40.1050.10:FF:000006">
    <property type="entry name" value="Carbonic anhydrase"/>
    <property type="match status" value="1"/>
</dbReference>
<dbReference type="InterPro" id="IPR001765">
    <property type="entry name" value="Carbonic_anhydrase"/>
</dbReference>
<comment type="cofactor">
    <cofactor evidence="8">
        <name>Zn(2+)</name>
        <dbReference type="ChEBI" id="CHEBI:29105"/>
    </cofactor>
    <text evidence="8">Binds 1 zinc ion per subunit.</text>
</comment>
<dbReference type="Pfam" id="PF00484">
    <property type="entry name" value="Pro_CA"/>
    <property type="match status" value="1"/>
</dbReference>
<comment type="similarity">
    <text evidence="1">Belongs to the beta-class carbonic anhydrase family.</text>
</comment>
<dbReference type="SUPFAM" id="SSF53056">
    <property type="entry name" value="beta-carbonic anhydrase, cab"/>
    <property type="match status" value="1"/>
</dbReference>
<gene>
    <name evidence="10" type="ORF">SAMN05444171_0773</name>
</gene>
<dbReference type="GO" id="GO:0015976">
    <property type="term" value="P:carbon utilization"/>
    <property type="evidence" value="ECO:0007669"/>
    <property type="project" value="InterPro"/>
</dbReference>
<dbReference type="InterPro" id="IPR006311">
    <property type="entry name" value="TAT_signal"/>
</dbReference>
<name>A0A1H4Q7B0_9BRAD</name>
<dbReference type="InterPro" id="IPR036874">
    <property type="entry name" value="Carbonic_anhydrase_sf"/>
</dbReference>
<dbReference type="EMBL" id="FNTI01000001">
    <property type="protein sequence ID" value="SEC15460.1"/>
    <property type="molecule type" value="Genomic_DNA"/>
</dbReference>
<evidence type="ECO:0000256" key="5">
    <source>
        <dbReference type="ARBA" id="ARBA00023239"/>
    </source>
</evidence>